<accession>A0A926D0L5</accession>
<evidence type="ECO:0000313" key="2">
    <source>
        <dbReference type="Proteomes" id="UP000654279"/>
    </source>
</evidence>
<dbReference type="Pfam" id="PF00702">
    <property type="entry name" value="Hydrolase"/>
    <property type="match status" value="1"/>
</dbReference>
<keyword evidence="1" id="KW-0378">Hydrolase</keyword>
<comment type="caution">
    <text evidence="1">The sequence shown here is derived from an EMBL/GenBank/DDBJ whole genome shotgun (WGS) entry which is preliminary data.</text>
</comment>
<proteinExistence type="predicted"/>
<dbReference type="Proteomes" id="UP000654279">
    <property type="component" value="Unassembled WGS sequence"/>
</dbReference>
<dbReference type="GO" id="GO:0006281">
    <property type="term" value="P:DNA repair"/>
    <property type="evidence" value="ECO:0007669"/>
    <property type="project" value="TreeGrafter"/>
</dbReference>
<protein>
    <submittedName>
        <fullName evidence="1">HAD family hydrolase</fullName>
    </submittedName>
</protein>
<dbReference type="NCBIfam" id="TIGR01549">
    <property type="entry name" value="HAD-SF-IA-v1"/>
    <property type="match status" value="1"/>
</dbReference>
<reference evidence="1" key="1">
    <citation type="submission" date="2020-08" db="EMBL/GenBank/DDBJ databases">
        <title>Genome public.</title>
        <authorList>
            <person name="Liu C."/>
            <person name="Sun Q."/>
        </authorList>
    </citation>
    <scope>NUCLEOTIDE SEQUENCE</scope>
    <source>
        <strain evidence="1">NSJ-44</strain>
    </source>
</reference>
<dbReference type="InterPro" id="IPR006439">
    <property type="entry name" value="HAD-SF_hydro_IA"/>
</dbReference>
<dbReference type="SFLD" id="SFLDG01129">
    <property type="entry name" value="C1.5:_HAD__Beta-PGM__Phosphata"/>
    <property type="match status" value="1"/>
</dbReference>
<dbReference type="InterPro" id="IPR023214">
    <property type="entry name" value="HAD_sf"/>
</dbReference>
<dbReference type="PANTHER" id="PTHR43434">
    <property type="entry name" value="PHOSPHOGLYCOLATE PHOSPHATASE"/>
    <property type="match status" value="1"/>
</dbReference>
<dbReference type="InterPro" id="IPR036412">
    <property type="entry name" value="HAD-like_sf"/>
</dbReference>
<dbReference type="SUPFAM" id="SSF56784">
    <property type="entry name" value="HAD-like"/>
    <property type="match status" value="1"/>
</dbReference>
<organism evidence="1 2">
    <name type="scientific">Luoshenia tenuis</name>
    <dbReference type="NCBI Taxonomy" id="2763654"/>
    <lineage>
        <taxon>Bacteria</taxon>
        <taxon>Bacillati</taxon>
        <taxon>Bacillota</taxon>
        <taxon>Clostridia</taxon>
        <taxon>Christensenellales</taxon>
        <taxon>Christensenellaceae</taxon>
        <taxon>Luoshenia</taxon>
    </lineage>
</organism>
<evidence type="ECO:0000313" key="1">
    <source>
        <dbReference type="EMBL" id="MBC8529216.1"/>
    </source>
</evidence>
<name>A0A926D0L5_9FIRM</name>
<dbReference type="Gene3D" id="3.40.50.1000">
    <property type="entry name" value="HAD superfamily/HAD-like"/>
    <property type="match status" value="1"/>
</dbReference>
<dbReference type="SFLD" id="SFLDS00003">
    <property type="entry name" value="Haloacid_Dehalogenase"/>
    <property type="match status" value="1"/>
</dbReference>
<sequence length="232" mass="25230">MPNTALFWDFDGTLIHGEDTFFNALSHALQDHGACAPEAMVWETLRRSCTWYAPEISYAQATGAKWWARLFAGFAGLYGQLGLPEDSWGALNAQFKAEILATGTYTLYEDALPVLRRCKALGFKSYLLTNNFPELAAVADGLGLRGLYEDAIVSSNLGYEKPRPEIFAAALSAARGAQRCVMIGDNPVADIGGGKAAGMAAILVHRQAECAADFICDELYAVLEILQAQWRP</sequence>
<dbReference type="PANTHER" id="PTHR43434:SF1">
    <property type="entry name" value="PHOSPHOGLYCOLATE PHOSPHATASE"/>
    <property type="match status" value="1"/>
</dbReference>
<keyword evidence="2" id="KW-1185">Reference proteome</keyword>
<gene>
    <name evidence="1" type="ORF">H8699_07225</name>
</gene>
<dbReference type="Gene3D" id="1.10.150.240">
    <property type="entry name" value="Putative phosphatase, domain 2"/>
    <property type="match status" value="1"/>
</dbReference>
<dbReference type="EMBL" id="JACRSO010000002">
    <property type="protein sequence ID" value="MBC8529216.1"/>
    <property type="molecule type" value="Genomic_DNA"/>
</dbReference>
<dbReference type="InterPro" id="IPR023198">
    <property type="entry name" value="PGP-like_dom2"/>
</dbReference>
<dbReference type="RefSeq" id="WP_249285082.1">
    <property type="nucleotide sequence ID" value="NZ_JACRSO010000002.1"/>
</dbReference>
<dbReference type="GO" id="GO:0008967">
    <property type="term" value="F:phosphoglycolate phosphatase activity"/>
    <property type="evidence" value="ECO:0007669"/>
    <property type="project" value="TreeGrafter"/>
</dbReference>
<dbReference type="AlphaFoldDB" id="A0A926D0L5"/>
<dbReference type="PRINTS" id="PR00413">
    <property type="entry name" value="HADHALOGNASE"/>
</dbReference>
<dbReference type="InterPro" id="IPR050155">
    <property type="entry name" value="HAD-like_hydrolase_sf"/>
</dbReference>